<dbReference type="Gene3D" id="3.40.190.10">
    <property type="entry name" value="Periplasmic binding protein-like II"/>
    <property type="match status" value="1"/>
</dbReference>
<comment type="caution">
    <text evidence="4">The sequence shown here is derived from an EMBL/GenBank/DDBJ whole genome shotgun (WGS) entry which is preliminary data.</text>
</comment>
<keyword evidence="2" id="KW-0813">Transport</keyword>
<dbReference type="GeneID" id="79317319"/>
<dbReference type="RefSeq" id="WP_276306659.1">
    <property type="nucleotide sequence ID" value="NZ_CP119993.1"/>
</dbReference>
<dbReference type="PANTHER" id="PTHR43649">
    <property type="entry name" value="ARABINOSE-BINDING PROTEIN-RELATED"/>
    <property type="match status" value="1"/>
</dbReference>
<comment type="similarity">
    <text evidence="1">Belongs to the bacterial solute-binding protein 1 family.</text>
</comment>
<keyword evidence="3" id="KW-0732">Signal</keyword>
<dbReference type="InterPro" id="IPR050490">
    <property type="entry name" value="Bact_solute-bd_prot1"/>
</dbReference>
<proteinExistence type="inferred from homology"/>
<dbReference type="EMBL" id="JBHTBF010000003">
    <property type="protein sequence ID" value="MFC7318499.1"/>
    <property type="molecule type" value="Genomic_DNA"/>
</dbReference>
<dbReference type="InterPro" id="IPR006311">
    <property type="entry name" value="TAT_signal"/>
</dbReference>
<name>A0ABD6AD30_9EURY</name>
<protein>
    <submittedName>
        <fullName evidence="4">ABC transporter substrate-binding protein</fullName>
    </submittedName>
</protein>
<gene>
    <name evidence="4" type="ORF">ACFQPE_17105</name>
</gene>
<evidence type="ECO:0000256" key="2">
    <source>
        <dbReference type="ARBA" id="ARBA00022448"/>
    </source>
</evidence>
<dbReference type="AlphaFoldDB" id="A0ABD6AD30"/>
<sequence>MTRKHGNAAASRRSVIKGLGGAAAVTALAGCLDGIYGGGGETNDGSGANNGSDGGSSGITFWTTQVENDRKQVIKELIRSYESEHSTSVEMVAVQEDDLPTRIASARASNTLPAIAEFGLSPMQKLGSGGLLSKEAAADVISAVGEDAFYRGALDLTRAPDGGHYAVPMHGWVEGFWYRRSVLEEHGLDRPTTWDALLNAAETLHRPDENQYGVVVGTKKTSFARQCFTPFARSNDARVFDAEGEIVFDSEEMVEALEFYGKLAEYTPPGKDTWKTANNTYLNEQCHLIEYSTYIMSDVAGKGTEMVEDTGFSPYVERKRKSSFGQIVALNLFSSASAEALEAAKTYAEFLITGEQYVKWLHMAPGGMNPVLKPTAESEAFTQNETLKAWGSTVEDISGAFENIERFGYVDGKAFPKLGAITNEYLIAEAVSRVAGGEDAETVATEQAEKMRRAVEE</sequence>
<dbReference type="PROSITE" id="PS51318">
    <property type="entry name" value="TAT"/>
    <property type="match status" value="1"/>
</dbReference>
<dbReference type="Proteomes" id="UP001596547">
    <property type="component" value="Unassembled WGS sequence"/>
</dbReference>
<evidence type="ECO:0000313" key="5">
    <source>
        <dbReference type="Proteomes" id="UP001596547"/>
    </source>
</evidence>
<accession>A0ABD6AD30</accession>
<dbReference type="SUPFAM" id="SSF53850">
    <property type="entry name" value="Periplasmic binding protein-like II"/>
    <property type="match status" value="1"/>
</dbReference>
<reference evidence="4 5" key="1">
    <citation type="journal article" date="2019" name="Int. J. Syst. Evol. Microbiol.">
        <title>The Global Catalogue of Microorganisms (GCM) 10K type strain sequencing project: providing services to taxonomists for standard genome sequencing and annotation.</title>
        <authorList>
            <consortium name="The Broad Institute Genomics Platform"/>
            <consortium name="The Broad Institute Genome Sequencing Center for Infectious Disease"/>
            <person name="Wu L."/>
            <person name="Ma J."/>
        </authorList>
    </citation>
    <scope>NUCLEOTIDE SEQUENCE [LARGE SCALE GENOMIC DNA]</scope>
    <source>
        <strain evidence="4 5">PSR21</strain>
    </source>
</reference>
<dbReference type="PANTHER" id="PTHR43649:SF34">
    <property type="entry name" value="ABC TRANSPORTER PERIPLASMIC-BINDING PROTEIN YCJN-RELATED"/>
    <property type="match status" value="1"/>
</dbReference>
<dbReference type="InterPro" id="IPR006059">
    <property type="entry name" value="SBP"/>
</dbReference>
<organism evidence="4 5">
    <name type="scientific">Halomarina halobia</name>
    <dbReference type="NCBI Taxonomy" id="3033386"/>
    <lineage>
        <taxon>Archaea</taxon>
        <taxon>Methanobacteriati</taxon>
        <taxon>Methanobacteriota</taxon>
        <taxon>Stenosarchaea group</taxon>
        <taxon>Halobacteria</taxon>
        <taxon>Halobacteriales</taxon>
        <taxon>Natronomonadaceae</taxon>
        <taxon>Halomarina</taxon>
    </lineage>
</organism>
<evidence type="ECO:0000256" key="3">
    <source>
        <dbReference type="ARBA" id="ARBA00022729"/>
    </source>
</evidence>
<evidence type="ECO:0000256" key="1">
    <source>
        <dbReference type="ARBA" id="ARBA00008520"/>
    </source>
</evidence>
<dbReference type="Pfam" id="PF01547">
    <property type="entry name" value="SBP_bac_1"/>
    <property type="match status" value="1"/>
</dbReference>
<evidence type="ECO:0000313" key="4">
    <source>
        <dbReference type="EMBL" id="MFC7318499.1"/>
    </source>
</evidence>
<keyword evidence="5" id="KW-1185">Reference proteome</keyword>
<dbReference type="PROSITE" id="PS51257">
    <property type="entry name" value="PROKAR_LIPOPROTEIN"/>
    <property type="match status" value="1"/>
</dbReference>